<dbReference type="InterPro" id="IPR003594">
    <property type="entry name" value="HATPase_dom"/>
</dbReference>
<protein>
    <recommendedName>
        <fullName evidence="4">DNA topoisomerase (ATP-hydrolyzing)</fullName>
        <ecNumber evidence="4">5.6.2.2</ecNumber>
    </recommendedName>
</protein>
<comment type="catalytic activity">
    <reaction evidence="1">
        <text>ATP-dependent breakage, passage and rejoining of double-stranded DNA.</text>
        <dbReference type="EC" id="5.6.2.2"/>
    </reaction>
</comment>
<dbReference type="InterPro" id="IPR020568">
    <property type="entry name" value="Ribosomal_Su5_D2-typ_SF"/>
</dbReference>
<dbReference type="InterPro" id="IPR014721">
    <property type="entry name" value="Ribsml_uS5_D2-typ_fold_subgr"/>
</dbReference>
<dbReference type="PANTHER" id="PTHR45866">
    <property type="entry name" value="DNA GYRASE/TOPOISOMERASE SUBUNIT B"/>
    <property type="match status" value="1"/>
</dbReference>
<evidence type="ECO:0000259" key="10">
    <source>
        <dbReference type="SMART" id="SM00387"/>
    </source>
</evidence>
<dbReference type="SMART" id="SM00387">
    <property type="entry name" value="HATPase_c"/>
    <property type="match status" value="1"/>
</dbReference>
<dbReference type="PRINTS" id="PR01159">
    <property type="entry name" value="DNAGYRASEB"/>
</dbReference>
<comment type="caution">
    <text evidence="11">The sequence shown here is derived from an EMBL/GenBank/DDBJ whole genome shotgun (WGS) entry which is preliminary data.</text>
</comment>
<dbReference type="PANTHER" id="PTHR45866:SF1">
    <property type="entry name" value="DNA GYRASE SUBUNIT B, MITOCHONDRIAL"/>
    <property type="match status" value="1"/>
</dbReference>
<feature type="domain" description="Histidine kinase/HSP90-like ATPase" evidence="10">
    <location>
        <begin position="29"/>
        <end position="164"/>
    </location>
</feature>
<evidence type="ECO:0000256" key="7">
    <source>
        <dbReference type="ARBA" id="ARBA00023029"/>
    </source>
</evidence>
<dbReference type="SUPFAM" id="SSF54211">
    <property type="entry name" value="Ribosomal protein S5 domain 2-like"/>
    <property type="match status" value="1"/>
</dbReference>
<evidence type="ECO:0000256" key="6">
    <source>
        <dbReference type="ARBA" id="ARBA00022840"/>
    </source>
</evidence>
<reference evidence="11 12" key="1">
    <citation type="submission" date="2023-05" db="EMBL/GenBank/DDBJ databases">
        <title>Sequencing and Assembly of Streptomyces sp. NP73.</title>
        <authorList>
            <person name="Konwar A.N."/>
            <person name="Saikia K."/>
            <person name="Thakur D."/>
        </authorList>
    </citation>
    <scope>NUCLEOTIDE SEQUENCE [LARGE SCALE GENOMIC DNA]</scope>
    <source>
        <strain evidence="11 12">NP73</strain>
    </source>
</reference>
<evidence type="ECO:0000313" key="11">
    <source>
        <dbReference type="EMBL" id="MDK9499444.1"/>
    </source>
</evidence>
<dbReference type="SUPFAM" id="SSF55874">
    <property type="entry name" value="ATPase domain of HSP90 chaperone/DNA topoisomerase II/histidine kinase"/>
    <property type="match status" value="1"/>
</dbReference>
<gene>
    <name evidence="11" type="ORF">QEZ40_004865</name>
</gene>
<dbReference type="EMBL" id="JASITI010000044">
    <property type="protein sequence ID" value="MDK9499444.1"/>
    <property type="molecule type" value="Genomic_DNA"/>
</dbReference>
<dbReference type="PRINTS" id="PR00418">
    <property type="entry name" value="TPI2FAMILY"/>
</dbReference>
<dbReference type="InterPro" id="IPR001241">
    <property type="entry name" value="Topo_IIA"/>
</dbReference>
<dbReference type="InterPro" id="IPR013506">
    <property type="entry name" value="Topo_IIA_bsu_dom2"/>
</dbReference>
<dbReference type="EC" id="5.6.2.2" evidence="4"/>
<comment type="cofactor">
    <cofactor evidence="2">
        <name>Mg(2+)</name>
        <dbReference type="ChEBI" id="CHEBI:18420"/>
    </cofactor>
</comment>
<dbReference type="Proteomes" id="UP001223390">
    <property type="component" value="Unassembled WGS sequence"/>
</dbReference>
<keyword evidence="9" id="KW-0413">Isomerase</keyword>
<dbReference type="Pfam" id="PF02518">
    <property type="entry name" value="HATPase_c"/>
    <property type="match status" value="1"/>
</dbReference>
<evidence type="ECO:0000256" key="1">
    <source>
        <dbReference type="ARBA" id="ARBA00000185"/>
    </source>
</evidence>
<dbReference type="CDD" id="cd00329">
    <property type="entry name" value="TopoII_MutL_Trans"/>
    <property type="match status" value="1"/>
</dbReference>
<evidence type="ECO:0000256" key="2">
    <source>
        <dbReference type="ARBA" id="ARBA00001946"/>
    </source>
</evidence>
<comment type="similarity">
    <text evidence="3">Belongs to the type II topoisomerase GyrB family.</text>
</comment>
<name>A0ABT7H2T9_9ACTN</name>
<evidence type="ECO:0000313" key="12">
    <source>
        <dbReference type="Proteomes" id="UP001223390"/>
    </source>
</evidence>
<dbReference type="Gene3D" id="3.30.230.10">
    <property type="match status" value="1"/>
</dbReference>
<evidence type="ECO:0000256" key="4">
    <source>
        <dbReference type="ARBA" id="ARBA00012895"/>
    </source>
</evidence>
<evidence type="ECO:0000256" key="3">
    <source>
        <dbReference type="ARBA" id="ARBA00010708"/>
    </source>
</evidence>
<evidence type="ECO:0000256" key="8">
    <source>
        <dbReference type="ARBA" id="ARBA00023125"/>
    </source>
</evidence>
<keyword evidence="5" id="KW-0547">Nucleotide-binding</keyword>
<dbReference type="InterPro" id="IPR000565">
    <property type="entry name" value="Topo_IIA_B"/>
</dbReference>
<keyword evidence="12" id="KW-1185">Reference proteome</keyword>
<organism evidence="11 12">
    <name type="scientific">Streptomyces katrae</name>
    <dbReference type="NCBI Taxonomy" id="68223"/>
    <lineage>
        <taxon>Bacteria</taxon>
        <taxon>Bacillati</taxon>
        <taxon>Actinomycetota</taxon>
        <taxon>Actinomycetes</taxon>
        <taxon>Kitasatosporales</taxon>
        <taxon>Streptomycetaceae</taxon>
        <taxon>Streptomyces</taxon>
    </lineage>
</organism>
<keyword evidence="7" id="KW-0799">Topoisomerase</keyword>
<dbReference type="InterPro" id="IPR036890">
    <property type="entry name" value="HATPase_C_sf"/>
</dbReference>
<dbReference type="RefSeq" id="WP_285345323.1">
    <property type="nucleotide sequence ID" value="NZ_JASITI010000044.1"/>
</dbReference>
<evidence type="ECO:0000256" key="5">
    <source>
        <dbReference type="ARBA" id="ARBA00022741"/>
    </source>
</evidence>
<dbReference type="GO" id="GO:0005524">
    <property type="term" value="F:ATP binding"/>
    <property type="evidence" value="ECO:0007669"/>
    <property type="project" value="UniProtKB-KW"/>
</dbReference>
<keyword evidence="6 11" id="KW-0067">ATP-binding</keyword>
<dbReference type="SMART" id="SM00433">
    <property type="entry name" value="TOP2c"/>
    <property type="match status" value="1"/>
</dbReference>
<sequence length="384" mass="39895">MSTDRIEYDASHIQVLHGLEAIRKRPGSDGERGLHQLVFEVADRAVNEVLAGRAGAVHITLTADGSVRVADDGPALPAEEADALLSRLPAGRRHAGRDVVALGLGGTGLCVANALSSRLTTELRHDGVRLLREYERGKEVTPPAPAGPAAGTGTVITFRPDTEIFGTAAYSFEVLADRFRELAFLNRALDVTLTDRRAAAEPRSERFRFPGGAREFVGFLGAGAGAPVHPEVFGFEREVPVMGGTVEVALRWHDSPGERVLSFANSSPTPCGGTHAEGLRDGLAAAVGAFAGARGPLPAAEPGSARAADDGVVGGGGGEGLVAVVSVKLDQPEFQGVTHGVLGGSAVRGGVAEAVREELGAWFARDRERAAAVVGHLLRGRGLT</sequence>
<keyword evidence="8" id="KW-0238">DNA-binding</keyword>
<accession>A0ABT7H2T9</accession>
<dbReference type="Pfam" id="PF00204">
    <property type="entry name" value="DNA_gyraseB"/>
    <property type="match status" value="1"/>
</dbReference>
<dbReference type="Gene3D" id="3.30.565.10">
    <property type="entry name" value="Histidine kinase-like ATPase, C-terminal domain"/>
    <property type="match status" value="1"/>
</dbReference>
<evidence type="ECO:0000256" key="9">
    <source>
        <dbReference type="ARBA" id="ARBA00023235"/>
    </source>
</evidence>
<proteinExistence type="inferred from homology"/>